<evidence type="ECO:0000313" key="4">
    <source>
        <dbReference type="Proteomes" id="UP001500274"/>
    </source>
</evidence>
<sequence>MASRAHEPTDHKGLGALWAARASRPKLADVVAEGVYIAAAATRLSLKNHILVDILSAGEGFDADRFVPDAKDALLKLAEEAEADAERAERERKLARGRFSDSGGTHDYRSRDVRNLRRRRKQSLRIAQELRERAEDLDGLRELVEAAREAAWAEVARNIDSSLRIEAARPDLEPGYDKMRQARMQSLRLVDLPRLAAHRRRLNAKDEDAAPAVSAGTERRGGIDVSELE</sequence>
<organism evidence="3 4">
    <name type="scientific">Microbacterium binotii</name>
    <dbReference type="NCBI Taxonomy" id="462710"/>
    <lineage>
        <taxon>Bacteria</taxon>
        <taxon>Bacillati</taxon>
        <taxon>Actinomycetota</taxon>
        <taxon>Actinomycetes</taxon>
        <taxon>Micrococcales</taxon>
        <taxon>Microbacteriaceae</taxon>
        <taxon>Microbacterium</taxon>
    </lineage>
</organism>
<dbReference type="Proteomes" id="UP001500274">
    <property type="component" value="Unassembled WGS sequence"/>
</dbReference>
<protein>
    <recommendedName>
        <fullName evidence="5">Asparagine synthase</fullName>
    </recommendedName>
</protein>
<evidence type="ECO:0000256" key="2">
    <source>
        <dbReference type="SAM" id="MobiDB-lite"/>
    </source>
</evidence>
<dbReference type="RefSeq" id="WP_344229051.1">
    <property type="nucleotide sequence ID" value="NZ_BAAARI010000012.1"/>
</dbReference>
<proteinExistence type="predicted"/>
<gene>
    <name evidence="3" type="ORF">GCM10009862_19700</name>
</gene>
<feature type="region of interest" description="Disordered" evidence="2">
    <location>
        <begin position="200"/>
        <end position="229"/>
    </location>
</feature>
<keyword evidence="4" id="KW-1185">Reference proteome</keyword>
<comment type="caution">
    <text evidence="3">The sequence shown here is derived from an EMBL/GenBank/DDBJ whole genome shotgun (WGS) entry which is preliminary data.</text>
</comment>
<evidence type="ECO:0008006" key="5">
    <source>
        <dbReference type="Google" id="ProtNLM"/>
    </source>
</evidence>
<accession>A0ABN3PDM4</accession>
<keyword evidence="1" id="KW-0175">Coiled coil</keyword>
<evidence type="ECO:0000313" key="3">
    <source>
        <dbReference type="EMBL" id="GAA2580564.1"/>
    </source>
</evidence>
<name>A0ABN3PDM4_9MICO</name>
<feature type="coiled-coil region" evidence="1">
    <location>
        <begin position="71"/>
        <end position="150"/>
    </location>
</feature>
<reference evidence="3 4" key="1">
    <citation type="journal article" date="2019" name="Int. J. Syst. Evol. Microbiol.">
        <title>The Global Catalogue of Microorganisms (GCM) 10K type strain sequencing project: providing services to taxonomists for standard genome sequencing and annotation.</title>
        <authorList>
            <consortium name="The Broad Institute Genomics Platform"/>
            <consortium name="The Broad Institute Genome Sequencing Center for Infectious Disease"/>
            <person name="Wu L."/>
            <person name="Ma J."/>
        </authorList>
    </citation>
    <scope>NUCLEOTIDE SEQUENCE [LARGE SCALE GENOMIC DNA]</scope>
    <source>
        <strain evidence="3 4">JCM 16365</strain>
    </source>
</reference>
<evidence type="ECO:0000256" key="1">
    <source>
        <dbReference type="SAM" id="Coils"/>
    </source>
</evidence>
<dbReference type="EMBL" id="BAAARI010000012">
    <property type="protein sequence ID" value="GAA2580564.1"/>
    <property type="molecule type" value="Genomic_DNA"/>
</dbReference>